<dbReference type="GO" id="GO:0015297">
    <property type="term" value="F:antiporter activity"/>
    <property type="evidence" value="ECO:0007669"/>
    <property type="project" value="UniProtKB-KW"/>
</dbReference>
<feature type="transmembrane region" description="Helical" evidence="11">
    <location>
        <begin position="6"/>
        <end position="26"/>
    </location>
</feature>
<accession>A0A1B4XI65</accession>
<dbReference type="InterPro" id="IPR036291">
    <property type="entry name" value="NAD(P)-bd_dom_sf"/>
</dbReference>
<feature type="transmembrane region" description="Helical" evidence="11">
    <location>
        <begin position="86"/>
        <end position="108"/>
    </location>
</feature>
<evidence type="ECO:0000256" key="8">
    <source>
        <dbReference type="ARBA" id="ARBA00022989"/>
    </source>
</evidence>
<dbReference type="GO" id="GO:0012505">
    <property type="term" value="C:endomembrane system"/>
    <property type="evidence" value="ECO:0007669"/>
    <property type="project" value="UniProtKB-SubCell"/>
</dbReference>
<evidence type="ECO:0000256" key="3">
    <source>
        <dbReference type="ARBA" id="ARBA00022448"/>
    </source>
</evidence>
<dbReference type="OrthoDB" id="9781411at2"/>
<comment type="subcellular location">
    <subcellularLocation>
        <location evidence="1">Endomembrane system</location>
        <topology evidence="1">Multi-pass membrane protein</topology>
    </subcellularLocation>
</comment>
<dbReference type="KEGG" id="slim:SCL_2208"/>
<dbReference type="PANTHER" id="PTHR46157">
    <property type="entry name" value="K(+) EFFLUX ANTIPORTER 3, CHLOROPLASTIC"/>
    <property type="match status" value="1"/>
</dbReference>
<evidence type="ECO:0000313" key="15">
    <source>
        <dbReference type="Proteomes" id="UP000243180"/>
    </source>
</evidence>
<evidence type="ECO:0000256" key="11">
    <source>
        <dbReference type="SAM" id="Phobius"/>
    </source>
</evidence>
<evidence type="ECO:0000313" key="14">
    <source>
        <dbReference type="EMBL" id="BAV34497.1"/>
    </source>
</evidence>
<dbReference type="Gene3D" id="3.30.70.1450">
    <property type="entry name" value="Regulator of K+ conductance, C-terminal domain"/>
    <property type="match status" value="1"/>
</dbReference>
<dbReference type="InterPro" id="IPR036721">
    <property type="entry name" value="RCK_C_sf"/>
</dbReference>
<evidence type="ECO:0000256" key="5">
    <source>
        <dbReference type="ARBA" id="ARBA00022538"/>
    </source>
</evidence>
<gene>
    <name evidence="14" type="ORF">SCL_2208</name>
</gene>
<name>A0A1B4XI65_9GAMM</name>
<evidence type="ECO:0000256" key="2">
    <source>
        <dbReference type="ARBA" id="ARBA00005551"/>
    </source>
</evidence>
<keyword evidence="8 11" id="KW-1133">Transmembrane helix</keyword>
<dbReference type="PROSITE" id="PS51202">
    <property type="entry name" value="RCK_C"/>
    <property type="match status" value="1"/>
</dbReference>
<evidence type="ECO:0000259" key="13">
    <source>
        <dbReference type="PROSITE" id="PS51202"/>
    </source>
</evidence>
<organism evidence="14 15">
    <name type="scientific">Sulfuricaulis limicola</name>
    <dbReference type="NCBI Taxonomy" id="1620215"/>
    <lineage>
        <taxon>Bacteria</taxon>
        <taxon>Pseudomonadati</taxon>
        <taxon>Pseudomonadota</taxon>
        <taxon>Gammaproteobacteria</taxon>
        <taxon>Acidiferrobacterales</taxon>
        <taxon>Acidiferrobacteraceae</taxon>
        <taxon>Sulfuricaulis</taxon>
    </lineage>
</organism>
<protein>
    <submittedName>
        <fullName evidence="14">Potassium transporter</fullName>
    </submittedName>
</protein>
<dbReference type="SUPFAM" id="SSF116726">
    <property type="entry name" value="TrkA C-terminal domain-like"/>
    <property type="match status" value="1"/>
</dbReference>
<dbReference type="FunCoup" id="A0A1B4XI65">
    <property type="interactions" value="450"/>
</dbReference>
<dbReference type="InterPro" id="IPR003148">
    <property type="entry name" value="RCK_N"/>
</dbReference>
<dbReference type="NCBIfam" id="TIGR00932">
    <property type="entry name" value="2a37"/>
    <property type="match status" value="1"/>
</dbReference>
<dbReference type="PROSITE" id="PS51201">
    <property type="entry name" value="RCK_N"/>
    <property type="match status" value="1"/>
</dbReference>
<feature type="transmembrane region" description="Helical" evidence="11">
    <location>
        <begin position="358"/>
        <end position="375"/>
    </location>
</feature>
<feature type="domain" description="RCK C-terminal" evidence="13">
    <location>
        <begin position="574"/>
        <end position="657"/>
    </location>
</feature>
<dbReference type="RefSeq" id="WP_096361232.1">
    <property type="nucleotide sequence ID" value="NZ_AP014879.1"/>
</dbReference>
<feature type="transmembrane region" description="Helical" evidence="11">
    <location>
        <begin position="31"/>
        <end position="49"/>
    </location>
</feature>
<feature type="transmembrane region" description="Helical" evidence="11">
    <location>
        <begin position="114"/>
        <end position="135"/>
    </location>
</feature>
<dbReference type="GO" id="GO:1902600">
    <property type="term" value="P:proton transmembrane transport"/>
    <property type="evidence" value="ECO:0007669"/>
    <property type="project" value="InterPro"/>
</dbReference>
<dbReference type="GO" id="GO:0005886">
    <property type="term" value="C:plasma membrane"/>
    <property type="evidence" value="ECO:0007669"/>
    <property type="project" value="TreeGrafter"/>
</dbReference>
<dbReference type="Pfam" id="PF02080">
    <property type="entry name" value="TrkA_C"/>
    <property type="match status" value="1"/>
</dbReference>
<proteinExistence type="inferred from homology"/>
<keyword evidence="9" id="KW-0406">Ion transport</keyword>
<evidence type="ECO:0000256" key="9">
    <source>
        <dbReference type="ARBA" id="ARBA00023065"/>
    </source>
</evidence>
<dbReference type="AlphaFoldDB" id="A0A1B4XI65"/>
<evidence type="ECO:0000256" key="10">
    <source>
        <dbReference type="ARBA" id="ARBA00023136"/>
    </source>
</evidence>
<feature type="domain" description="RCK N-terminal" evidence="12">
    <location>
        <begin position="408"/>
        <end position="525"/>
    </location>
</feature>
<keyword evidence="5" id="KW-0633">Potassium transport</keyword>
<evidence type="ECO:0000256" key="6">
    <source>
        <dbReference type="ARBA" id="ARBA00022692"/>
    </source>
</evidence>
<sequence>MEPIGFHSILILLGVAVVLVALFRYLRLPQILAYLSAGIVVGPYGMGWIPDTEGTRTLAEFGLVFLMFTVGLEFSLPKLIAMKTMVFGLGGAQVLISALVFGLVAWVFDVPPEGAIVIGGMLAMSSTAIVLKLLTEQLEQNSRHGRHAISVLLFQDLIVVPFLILIPALGGNLEQSVWISLGWAFLKSVIVLVGIFIVGRWLLRPFFHEVASAKLREYFMLAVLLLTLAAAWITEMAGLSLALGAFLAGMMMGETEYRHQVEGDILPFRDILLGLFFVTIGMMLDLGIMLELWPWVLASVVAIIVFKTLLVLGLGKLFGMETGVALRTGLVLSQVGEFAFALILLANQHQLFCARTSQIVLAAIILSMMLAPLIVRYNGWLAKRWVPGYTRSREGNLDQIRAEATGANRHVIICGYGRSGQNLAWMLEQEGIPSLALDLDPVRVRDARDAGKPVVYGDVARRDVLEAAGLHRATALAISFYNTPSALKILEITRHVRPDMPVIVRTMDDVDLDRLKAAGATEVVPESLEGSLMMGSHLLLLMGVPGSRIMRHVRNVRSDRYRMLRGFFHGLYPDDGNDAHAYQERLHSVELPAGAKAVGRLIADLHLEEVGVSVSAVRRGGIRGPEPSPETKLAAGDVLVLFGTPEALEQAEKILLEG</sequence>
<dbReference type="FunFam" id="3.40.50.720:FF:000036">
    <property type="entry name" value="Glutathione-regulated potassium-efflux system protein KefB"/>
    <property type="match status" value="1"/>
</dbReference>
<comment type="similarity">
    <text evidence="2">Belongs to the monovalent cation:proton antiporter 2 (CPA2) transporter (TC 2.A.37) family.</text>
</comment>
<feature type="transmembrane region" description="Helical" evidence="11">
    <location>
        <begin position="181"/>
        <end position="203"/>
    </location>
</feature>
<dbReference type="InterPro" id="IPR004771">
    <property type="entry name" value="K/H_exchanger"/>
</dbReference>
<keyword evidence="7" id="KW-0630">Potassium</keyword>
<feature type="transmembrane region" description="Helical" evidence="11">
    <location>
        <begin position="55"/>
        <end position="74"/>
    </location>
</feature>
<dbReference type="GO" id="GO:0006813">
    <property type="term" value="P:potassium ion transport"/>
    <property type="evidence" value="ECO:0007669"/>
    <property type="project" value="UniProtKB-KW"/>
</dbReference>
<dbReference type="InterPro" id="IPR006037">
    <property type="entry name" value="RCK_C"/>
</dbReference>
<feature type="transmembrane region" description="Helical" evidence="11">
    <location>
        <begin position="267"/>
        <end position="286"/>
    </location>
</feature>
<dbReference type="InParanoid" id="A0A1B4XI65"/>
<feature type="transmembrane region" description="Helical" evidence="11">
    <location>
        <begin position="147"/>
        <end position="169"/>
    </location>
</feature>
<keyword evidence="6 11" id="KW-0812">Transmembrane</keyword>
<dbReference type="Proteomes" id="UP000243180">
    <property type="component" value="Chromosome"/>
</dbReference>
<keyword evidence="10 11" id="KW-0472">Membrane</keyword>
<dbReference type="PANTHER" id="PTHR46157:SF4">
    <property type="entry name" value="K(+) EFFLUX ANTIPORTER 3, CHLOROPLASTIC"/>
    <property type="match status" value="1"/>
</dbReference>
<keyword evidence="15" id="KW-1185">Reference proteome</keyword>
<dbReference type="InterPro" id="IPR038770">
    <property type="entry name" value="Na+/solute_symporter_sf"/>
</dbReference>
<dbReference type="GO" id="GO:0008324">
    <property type="term" value="F:monoatomic cation transmembrane transporter activity"/>
    <property type="evidence" value="ECO:0007669"/>
    <property type="project" value="InterPro"/>
</dbReference>
<dbReference type="Pfam" id="PF00999">
    <property type="entry name" value="Na_H_Exchanger"/>
    <property type="match status" value="1"/>
</dbReference>
<keyword evidence="4" id="KW-0050">Antiport</keyword>
<keyword evidence="3" id="KW-0813">Transport</keyword>
<feature type="transmembrane region" description="Helical" evidence="11">
    <location>
        <begin position="292"/>
        <end position="312"/>
    </location>
</feature>
<evidence type="ECO:0000256" key="7">
    <source>
        <dbReference type="ARBA" id="ARBA00022958"/>
    </source>
</evidence>
<evidence type="ECO:0000259" key="12">
    <source>
        <dbReference type="PROSITE" id="PS51201"/>
    </source>
</evidence>
<dbReference type="EMBL" id="AP014879">
    <property type="protein sequence ID" value="BAV34497.1"/>
    <property type="molecule type" value="Genomic_DNA"/>
</dbReference>
<reference evidence="14 15" key="1">
    <citation type="submission" date="2015-05" db="EMBL/GenBank/DDBJ databases">
        <title>Complete genome sequence of a sulfur-oxidizing gammaproteobacterium strain HA5.</title>
        <authorList>
            <person name="Miura A."/>
            <person name="Kojima H."/>
            <person name="Fukui M."/>
        </authorList>
    </citation>
    <scope>NUCLEOTIDE SEQUENCE [LARGE SCALE GENOMIC DNA]</scope>
    <source>
        <strain evidence="14 15">HA5</strain>
    </source>
</reference>
<dbReference type="SUPFAM" id="SSF51735">
    <property type="entry name" value="NAD(P)-binding Rossmann-fold domains"/>
    <property type="match status" value="1"/>
</dbReference>
<dbReference type="Gene3D" id="3.40.50.720">
    <property type="entry name" value="NAD(P)-binding Rossmann-like Domain"/>
    <property type="match status" value="1"/>
</dbReference>
<dbReference type="Gene3D" id="1.20.1530.20">
    <property type="match status" value="1"/>
</dbReference>
<evidence type="ECO:0000256" key="1">
    <source>
        <dbReference type="ARBA" id="ARBA00004127"/>
    </source>
</evidence>
<feature type="transmembrane region" description="Helical" evidence="11">
    <location>
        <begin position="324"/>
        <end position="346"/>
    </location>
</feature>
<dbReference type="InterPro" id="IPR006153">
    <property type="entry name" value="Cation/H_exchanger_TM"/>
</dbReference>
<dbReference type="Pfam" id="PF02254">
    <property type="entry name" value="TrkA_N"/>
    <property type="match status" value="1"/>
</dbReference>
<evidence type="ECO:0000256" key="4">
    <source>
        <dbReference type="ARBA" id="ARBA00022449"/>
    </source>
</evidence>